<gene>
    <name evidence="4" type="ORF">PBV87_20340</name>
</gene>
<evidence type="ECO:0000313" key="4">
    <source>
        <dbReference type="EMBL" id="MDA3733826.1"/>
    </source>
</evidence>
<feature type="DNA-binding region" description="H-T-H motif" evidence="2">
    <location>
        <begin position="29"/>
        <end position="48"/>
    </location>
</feature>
<dbReference type="AlphaFoldDB" id="A0AA42DRP0"/>
<feature type="domain" description="HTH tetR-type" evidence="3">
    <location>
        <begin position="6"/>
        <end position="66"/>
    </location>
</feature>
<dbReference type="RefSeq" id="WP_053985473.1">
    <property type="nucleotide sequence ID" value="NZ_JAQIFT010000068.1"/>
</dbReference>
<organism evidence="4 5">
    <name type="scientific">Holtiella tumoricola</name>
    <dbReference type="NCBI Taxonomy" id="3018743"/>
    <lineage>
        <taxon>Bacteria</taxon>
        <taxon>Bacillati</taxon>
        <taxon>Bacillota</taxon>
        <taxon>Clostridia</taxon>
        <taxon>Lachnospirales</taxon>
        <taxon>Cellulosilyticaceae</taxon>
        <taxon>Holtiella</taxon>
    </lineage>
</organism>
<sequence>MPKIIHDLNKRIEQSAIELFNAYDYNQVDMKMIAKKCHIAVGTLYNYYPNKKQLFIHVLECSWSETSHTLDRIYAMDLTPEEKLSQSIEVLYDDIAHRKGMGKLIYKVLARQMVEEAEMIDLFHTIFFQLERLFESFEKKSFSCSTETLDIRLAKSLITQIQNAIASYPHEREDNLHFIQDFFYNSMHVDTTLKKVYLKDHAM</sequence>
<dbReference type="SUPFAM" id="SSF46689">
    <property type="entry name" value="Homeodomain-like"/>
    <property type="match status" value="1"/>
</dbReference>
<dbReference type="PANTHER" id="PTHR43479">
    <property type="entry name" value="ACREF/ENVCD OPERON REPRESSOR-RELATED"/>
    <property type="match status" value="1"/>
</dbReference>
<proteinExistence type="predicted"/>
<dbReference type="PANTHER" id="PTHR43479:SF11">
    <property type="entry name" value="ACREF_ENVCD OPERON REPRESSOR-RELATED"/>
    <property type="match status" value="1"/>
</dbReference>
<evidence type="ECO:0000256" key="1">
    <source>
        <dbReference type="ARBA" id="ARBA00023125"/>
    </source>
</evidence>
<protein>
    <submittedName>
        <fullName evidence="4">TetR/AcrR family transcriptional regulator</fullName>
    </submittedName>
</protein>
<dbReference type="Proteomes" id="UP001169242">
    <property type="component" value="Unassembled WGS sequence"/>
</dbReference>
<evidence type="ECO:0000313" key="5">
    <source>
        <dbReference type="Proteomes" id="UP001169242"/>
    </source>
</evidence>
<comment type="caution">
    <text evidence="4">The sequence shown here is derived from an EMBL/GenBank/DDBJ whole genome shotgun (WGS) entry which is preliminary data.</text>
</comment>
<reference evidence="4" key="1">
    <citation type="journal article" date="2023" name="Int. J. Syst. Evol. Microbiol.">
        <title>&lt;i&gt;Holtiella tumoricola&lt;/i&gt; gen. nov. sp. nov., isolated from a human clinical sample.</title>
        <authorList>
            <person name="Allen-Vercoe E."/>
            <person name="Daigneault M.C."/>
            <person name="Vancuren S.J."/>
            <person name="Cochrane K."/>
            <person name="O'Neal L.L."/>
            <person name="Sankaranarayanan K."/>
            <person name="Lawson P.A."/>
        </authorList>
    </citation>
    <scope>NUCLEOTIDE SEQUENCE</scope>
    <source>
        <strain evidence="4">CC70A</strain>
    </source>
</reference>
<dbReference type="EMBL" id="JAQIFT010000068">
    <property type="protein sequence ID" value="MDA3733826.1"/>
    <property type="molecule type" value="Genomic_DNA"/>
</dbReference>
<dbReference type="InterPro" id="IPR050624">
    <property type="entry name" value="HTH-type_Tx_Regulator"/>
</dbReference>
<dbReference type="PROSITE" id="PS50977">
    <property type="entry name" value="HTH_TETR_2"/>
    <property type="match status" value="1"/>
</dbReference>
<keyword evidence="5" id="KW-1185">Reference proteome</keyword>
<keyword evidence="1 2" id="KW-0238">DNA-binding</keyword>
<dbReference type="Pfam" id="PF00440">
    <property type="entry name" value="TetR_N"/>
    <property type="match status" value="1"/>
</dbReference>
<dbReference type="InterPro" id="IPR001647">
    <property type="entry name" value="HTH_TetR"/>
</dbReference>
<evidence type="ECO:0000256" key="2">
    <source>
        <dbReference type="PROSITE-ProRule" id="PRU00335"/>
    </source>
</evidence>
<dbReference type="InterPro" id="IPR009057">
    <property type="entry name" value="Homeodomain-like_sf"/>
</dbReference>
<dbReference type="GO" id="GO:0003677">
    <property type="term" value="F:DNA binding"/>
    <property type="evidence" value="ECO:0007669"/>
    <property type="project" value="UniProtKB-UniRule"/>
</dbReference>
<accession>A0AA42DRP0</accession>
<evidence type="ECO:0000259" key="3">
    <source>
        <dbReference type="PROSITE" id="PS50977"/>
    </source>
</evidence>
<name>A0AA42DRP0_9FIRM</name>
<dbReference type="Gene3D" id="1.10.357.10">
    <property type="entry name" value="Tetracycline Repressor, domain 2"/>
    <property type="match status" value="1"/>
</dbReference>